<name>A0A9W4XKU1_9ASCO</name>
<dbReference type="Proteomes" id="UP001152885">
    <property type="component" value="Unassembled WGS sequence"/>
</dbReference>
<evidence type="ECO:0000256" key="4">
    <source>
        <dbReference type="ARBA" id="ARBA00023242"/>
    </source>
</evidence>
<dbReference type="GO" id="GO:0045944">
    <property type="term" value="P:positive regulation of transcription by RNA polymerase II"/>
    <property type="evidence" value="ECO:0007669"/>
    <property type="project" value="TreeGrafter"/>
</dbReference>
<accession>A0A9W4XKU1</accession>
<dbReference type="InterPro" id="IPR050675">
    <property type="entry name" value="OAF3"/>
</dbReference>
<dbReference type="SUPFAM" id="SSF57701">
    <property type="entry name" value="Zn2/Cys6 DNA-binding domain"/>
    <property type="match status" value="1"/>
</dbReference>
<dbReference type="GO" id="GO:0000981">
    <property type="term" value="F:DNA-binding transcription factor activity, RNA polymerase II-specific"/>
    <property type="evidence" value="ECO:0007669"/>
    <property type="project" value="InterPro"/>
</dbReference>
<dbReference type="Gene3D" id="4.10.240.10">
    <property type="entry name" value="Zn(2)-C6 fungal-type DNA-binding domain"/>
    <property type="match status" value="1"/>
</dbReference>
<dbReference type="SMART" id="SM00066">
    <property type="entry name" value="GAL4"/>
    <property type="match status" value="1"/>
</dbReference>
<organism evidence="6 7">
    <name type="scientific">Candida verbasci</name>
    <dbReference type="NCBI Taxonomy" id="1227364"/>
    <lineage>
        <taxon>Eukaryota</taxon>
        <taxon>Fungi</taxon>
        <taxon>Dikarya</taxon>
        <taxon>Ascomycota</taxon>
        <taxon>Saccharomycotina</taxon>
        <taxon>Pichiomycetes</taxon>
        <taxon>Debaryomycetaceae</taxon>
        <taxon>Candida/Lodderomyces clade</taxon>
        <taxon>Candida</taxon>
    </lineage>
</organism>
<proteinExistence type="predicted"/>
<dbReference type="GO" id="GO:0008270">
    <property type="term" value="F:zinc ion binding"/>
    <property type="evidence" value="ECO:0007669"/>
    <property type="project" value="InterPro"/>
</dbReference>
<dbReference type="GO" id="GO:0000978">
    <property type="term" value="F:RNA polymerase II cis-regulatory region sequence-specific DNA binding"/>
    <property type="evidence" value="ECO:0007669"/>
    <property type="project" value="TreeGrafter"/>
</dbReference>
<dbReference type="GO" id="GO:0005634">
    <property type="term" value="C:nucleus"/>
    <property type="evidence" value="ECO:0007669"/>
    <property type="project" value="TreeGrafter"/>
</dbReference>
<comment type="caution">
    <text evidence="6">The sequence shown here is derived from an EMBL/GenBank/DDBJ whole genome shotgun (WGS) entry which is preliminary data.</text>
</comment>
<dbReference type="CDD" id="cd00067">
    <property type="entry name" value="GAL4"/>
    <property type="match status" value="1"/>
</dbReference>
<keyword evidence="3" id="KW-0804">Transcription</keyword>
<dbReference type="PANTHER" id="PTHR31069:SF12">
    <property type="entry name" value="TRANSCRIPTION FACTOR DOMAIN-CONTAINING PROTEIN"/>
    <property type="match status" value="1"/>
</dbReference>
<gene>
    <name evidence="6" type="ORF">CANVERA_P1949</name>
</gene>
<evidence type="ECO:0000259" key="5">
    <source>
        <dbReference type="PROSITE" id="PS50048"/>
    </source>
</evidence>
<feature type="domain" description="Zn(2)-C6 fungal-type" evidence="5">
    <location>
        <begin position="11"/>
        <end position="40"/>
    </location>
</feature>
<evidence type="ECO:0000256" key="1">
    <source>
        <dbReference type="ARBA" id="ARBA00023015"/>
    </source>
</evidence>
<reference evidence="6" key="1">
    <citation type="submission" date="2022-12" db="EMBL/GenBank/DDBJ databases">
        <authorList>
            <person name="Brejova B."/>
        </authorList>
    </citation>
    <scope>NUCLEOTIDE SEQUENCE</scope>
</reference>
<protein>
    <recommendedName>
        <fullName evidence="5">Zn(2)-C6 fungal-type domain-containing protein</fullName>
    </recommendedName>
</protein>
<keyword evidence="7" id="KW-1185">Reference proteome</keyword>
<dbReference type="OrthoDB" id="5069333at2759"/>
<dbReference type="CDD" id="cd12148">
    <property type="entry name" value="fungal_TF_MHR"/>
    <property type="match status" value="1"/>
</dbReference>
<dbReference type="EMBL" id="CANTUO010000001">
    <property type="protein sequence ID" value="CAI5757435.1"/>
    <property type="molecule type" value="Genomic_DNA"/>
</dbReference>
<dbReference type="InterPro" id="IPR001138">
    <property type="entry name" value="Zn2Cys6_DnaBD"/>
</dbReference>
<dbReference type="PROSITE" id="PS00463">
    <property type="entry name" value="ZN2_CY6_FUNGAL_1"/>
    <property type="match status" value="1"/>
</dbReference>
<keyword evidence="2" id="KW-0238">DNA-binding</keyword>
<keyword evidence="4" id="KW-0539">Nucleus</keyword>
<dbReference type="PROSITE" id="PS50048">
    <property type="entry name" value="ZN2_CY6_FUNGAL_2"/>
    <property type="match status" value="1"/>
</dbReference>
<sequence>MGIKRFRITKVCDFCKKRRVKCDLEQPCSTCIKYKKECTYTERNSMVKQGGEKLETPNVKHELNELKNKLKLLEKSVTSEAIPPESNYDINEFVNVNDFIGNNQIESNLDNYNFFERLTPTKDKDPIRKRNSGPLSWITLIKNDNANSLVWNHMSTIKDSFDYKVFANQNNASQTDIDFTKKVHDENKVQSASFGLSFYQGGLNEELQLVEKIKFVLPTKQVIWLLYDRFFNILYPLFPIIDETNLKVNLEKILGDDLHVEKKTDFIYLGILLIILRLSFISLFSHDLSTNESNYRTELKVLYDNPVNIEVINIACSCFHLFNYMRNSNITLLQLGVLIRLYHSIAPEEGDGLDGGDAEVSIAMLIRMALQLDLHREPDKFDHSSRDEKLNNLGRKIWYTLIMQDLDNAMAHGTGLNVNAYSFDTEIPFYTPGNENVTNATLEKIAGSGFPNLESAYEPLYELQDMLFKVKGTVNLSVFVKKLNYVERYLEDRYGSILEDYNFNLNLEESFLMSINLKIFFNCTYWLLSIYSHLMNHYERIANQRLLYYYLKKSFSMCLNKVIPFVDKIMGNLDKLKPPHDLLITPSLELACHKSIILSLAIYVRLQYSINVLQYKYDHLTRMKSNNPADTAYKVHFKKLNNCFNLLSKSSDFFLKCLSKLSYRYYYAWRVTKAQKYVTSIVDDEFMRKYKLPYNVDLLTTEMLTDLENIMINSLNQIEQAKKPSMTYTPSPTNLLTSDTINQQADSIWVQMLGAKNNDFSENLNFEIPQQLVPDIIHHGGENMAVNPIDNYLFDEFLREFL</sequence>
<keyword evidence="1" id="KW-0805">Transcription regulation</keyword>
<evidence type="ECO:0000256" key="3">
    <source>
        <dbReference type="ARBA" id="ARBA00023163"/>
    </source>
</evidence>
<evidence type="ECO:0000256" key="2">
    <source>
        <dbReference type="ARBA" id="ARBA00023125"/>
    </source>
</evidence>
<dbReference type="Pfam" id="PF00172">
    <property type="entry name" value="Zn_clus"/>
    <property type="match status" value="1"/>
</dbReference>
<dbReference type="AlphaFoldDB" id="A0A9W4XKU1"/>
<evidence type="ECO:0000313" key="6">
    <source>
        <dbReference type="EMBL" id="CAI5757435.1"/>
    </source>
</evidence>
<dbReference type="PANTHER" id="PTHR31069">
    <property type="entry name" value="OLEATE-ACTIVATED TRANSCRIPTION FACTOR 1-RELATED"/>
    <property type="match status" value="1"/>
</dbReference>
<evidence type="ECO:0000313" key="7">
    <source>
        <dbReference type="Proteomes" id="UP001152885"/>
    </source>
</evidence>
<dbReference type="InterPro" id="IPR036864">
    <property type="entry name" value="Zn2-C6_fun-type_DNA-bd_sf"/>
</dbReference>